<dbReference type="InParanoid" id="Q01RG7"/>
<name>Q01RG7_SOLUE</name>
<dbReference type="KEGG" id="sus:Acid_6836"/>
<proteinExistence type="predicted"/>
<dbReference type="HOGENOM" id="CLU_2144192_0_0_0"/>
<reference evidence="1" key="1">
    <citation type="submission" date="2006-10" db="EMBL/GenBank/DDBJ databases">
        <title>Complete sequence of Solibacter usitatus Ellin6076.</title>
        <authorList>
            <consortium name="US DOE Joint Genome Institute"/>
            <person name="Copeland A."/>
            <person name="Lucas S."/>
            <person name="Lapidus A."/>
            <person name="Barry K."/>
            <person name="Detter J.C."/>
            <person name="Glavina del Rio T."/>
            <person name="Hammon N."/>
            <person name="Israni S."/>
            <person name="Dalin E."/>
            <person name="Tice H."/>
            <person name="Pitluck S."/>
            <person name="Thompson L.S."/>
            <person name="Brettin T."/>
            <person name="Bruce D."/>
            <person name="Han C."/>
            <person name="Tapia R."/>
            <person name="Gilna P."/>
            <person name="Schmutz J."/>
            <person name="Larimer F."/>
            <person name="Land M."/>
            <person name="Hauser L."/>
            <person name="Kyrpides N."/>
            <person name="Mikhailova N."/>
            <person name="Janssen P.H."/>
            <person name="Kuske C.R."/>
            <person name="Richardson P."/>
        </authorList>
    </citation>
    <scope>NUCLEOTIDE SEQUENCE</scope>
    <source>
        <strain evidence="1">Ellin6076</strain>
    </source>
</reference>
<dbReference type="EMBL" id="CP000473">
    <property type="protein sequence ID" value="ABJ87753.1"/>
    <property type="molecule type" value="Genomic_DNA"/>
</dbReference>
<evidence type="ECO:0000313" key="1">
    <source>
        <dbReference type="EMBL" id="ABJ87753.1"/>
    </source>
</evidence>
<protein>
    <submittedName>
        <fullName evidence="1">Uncharacterized protein</fullName>
    </submittedName>
</protein>
<dbReference type="AlphaFoldDB" id="Q01RG7"/>
<sequence>MSDKTIRKELTVRLDSDLYEQLRDATYKLRISKQQAMIGALKLWFRSNSAIDVPHSSTPDKHIPADMLPVVDWLVHLWAHKGTLEEESLINSLKAIAARRRTVRRVRTKKAS</sequence>
<organism evidence="1">
    <name type="scientific">Solibacter usitatus (strain Ellin6076)</name>
    <dbReference type="NCBI Taxonomy" id="234267"/>
    <lineage>
        <taxon>Bacteria</taxon>
        <taxon>Pseudomonadati</taxon>
        <taxon>Acidobacteriota</taxon>
        <taxon>Terriglobia</taxon>
        <taxon>Bryobacterales</taxon>
        <taxon>Solibacteraceae</taxon>
        <taxon>Candidatus Solibacter</taxon>
    </lineage>
</organism>
<accession>Q01RG7</accession>
<gene>
    <name evidence="1" type="ordered locus">Acid_6836</name>
</gene>